<comment type="caution">
    <text evidence="1">The sequence shown here is derived from an EMBL/GenBank/DDBJ whole genome shotgun (WGS) entry which is preliminary data.</text>
</comment>
<dbReference type="Proteomes" id="UP000688137">
    <property type="component" value="Unassembled WGS sequence"/>
</dbReference>
<keyword evidence="2" id="KW-1185">Reference proteome</keyword>
<dbReference type="EMBL" id="CAJJDM010000143">
    <property type="protein sequence ID" value="CAD8109116.1"/>
    <property type="molecule type" value="Genomic_DNA"/>
</dbReference>
<proteinExistence type="predicted"/>
<accession>A0A8S1Q150</accession>
<protein>
    <submittedName>
        <fullName evidence="1">Uncharacterized protein</fullName>
    </submittedName>
</protein>
<evidence type="ECO:0000313" key="2">
    <source>
        <dbReference type="Proteomes" id="UP000688137"/>
    </source>
</evidence>
<reference evidence="1" key="1">
    <citation type="submission" date="2021-01" db="EMBL/GenBank/DDBJ databases">
        <authorList>
            <consortium name="Genoscope - CEA"/>
            <person name="William W."/>
        </authorList>
    </citation>
    <scope>NUCLEOTIDE SEQUENCE</scope>
</reference>
<gene>
    <name evidence="1" type="ORF">PPRIM_AZ9-3.1.T1390105</name>
</gene>
<sequence length="60" mass="7602">METNKIKRFIGEFNYKKNIYLKILESRIFDRMKPIPNEFYDCNTQLEFTEQQRYYFYTIK</sequence>
<organism evidence="1 2">
    <name type="scientific">Paramecium primaurelia</name>
    <dbReference type="NCBI Taxonomy" id="5886"/>
    <lineage>
        <taxon>Eukaryota</taxon>
        <taxon>Sar</taxon>
        <taxon>Alveolata</taxon>
        <taxon>Ciliophora</taxon>
        <taxon>Intramacronucleata</taxon>
        <taxon>Oligohymenophorea</taxon>
        <taxon>Peniculida</taxon>
        <taxon>Parameciidae</taxon>
        <taxon>Paramecium</taxon>
    </lineage>
</organism>
<dbReference type="AlphaFoldDB" id="A0A8S1Q150"/>
<evidence type="ECO:0000313" key="1">
    <source>
        <dbReference type="EMBL" id="CAD8109116.1"/>
    </source>
</evidence>
<name>A0A8S1Q150_PARPR</name>